<name>A0A0A0EUI7_9GAMM</name>
<reference evidence="2 3" key="1">
    <citation type="journal article" date="2015" name="Stand. Genomic Sci.">
        <title>Genomic information of the arsenic-resistant bacterium Lysobacter arseniciresistens type strain ZS79(T) and comparison of Lysobacter draft genomes.</title>
        <authorList>
            <person name="Liu L."/>
            <person name="Zhang S."/>
            <person name="Luo M."/>
            <person name="Wang G."/>
        </authorList>
    </citation>
    <scope>NUCLEOTIDE SEQUENCE [LARGE SCALE GENOMIC DNA]</scope>
    <source>
        <strain evidence="2 3">ZS79</strain>
    </source>
</reference>
<dbReference type="Proteomes" id="UP000029989">
    <property type="component" value="Unassembled WGS sequence"/>
</dbReference>
<proteinExistence type="predicted"/>
<dbReference type="OrthoDB" id="5985451at2"/>
<dbReference type="RefSeq" id="WP_036212999.1">
    <property type="nucleotide sequence ID" value="NZ_AVPT01000033.1"/>
</dbReference>
<dbReference type="EMBL" id="AVPT01000033">
    <property type="protein sequence ID" value="KGM53865.1"/>
    <property type="molecule type" value="Genomic_DNA"/>
</dbReference>
<accession>A0A0A0EUI7</accession>
<feature type="region of interest" description="Disordered" evidence="1">
    <location>
        <begin position="1"/>
        <end position="22"/>
    </location>
</feature>
<comment type="caution">
    <text evidence="2">The sequence shown here is derived from an EMBL/GenBank/DDBJ whole genome shotgun (WGS) entry which is preliminary data.</text>
</comment>
<sequence length="114" mass="12583">MATRYYISLPDGSRARGSDPDLSFTARSGPGFAAELQEALRSDRLFERWRMKQDEPDEVDPSLGATDPEATVHGEQDDLHIDLVVTSTIPGTVLKQRLRLLAGSAWELRDVTAA</sequence>
<dbReference type="eggNOG" id="ENOG5030MZ2">
    <property type="taxonomic scope" value="Bacteria"/>
</dbReference>
<organism evidence="2 3">
    <name type="scientific">Lysobacter arseniciresistens ZS79</name>
    <dbReference type="NCBI Taxonomy" id="913325"/>
    <lineage>
        <taxon>Bacteria</taxon>
        <taxon>Pseudomonadati</taxon>
        <taxon>Pseudomonadota</taxon>
        <taxon>Gammaproteobacteria</taxon>
        <taxon>Lysobacterales</taxon>
        <taxon>Lysobacteraceae</taxon>
        <taxon>Novilysobacter</taxon>
    </lineage>
</organism>
<dbReference type="AlphaFoldDB" id="A0A0A0EUI7"/>
<evidence type="ECO:0000313" key="2">
    <source>
        <dbReference type="EMBL" id="KGM53865.1"/>
    </source>
</evidence>
<evidence type="ECO:0000313" key="3">
    <source>
        <dbReference type="Proteomes" id="UP000029989"/>
    </source>
</evidence>
<evidence type="ECO:0000256" key="1">
    <source>
        <dbReference type="SAM" id="MobiDB-lite"/>
    </source>
</evidence>
<gene>
    <name evidence="2" type="ORF">N799_11100</name>
</gene>
<protein>
    <submittedName>
        <fullName evidence="2">Uncharacterized protein</fullName>
    </submittedName>
</protein>
<keyword evidence="3" id="KW-1185">Reference proteome</keyword>